<reference evidence="3" key="1">
    <citation type="submission" date="2017-02" db="UniProtKB">
        <authorList>
            <consortium name="WormBaseParasite"/>
        </authorList>
    </citation>
    <scope>IDENTIFICATION</scope>
</reference>
<name>A0A0R3WEU0_TAEAS</name>
<sequence length="122" mass="13406">MKDRVENTDRGVLFKSAIHGPAVKEAADSATTVKVTPHVATTMPATSFEEEDNVTQDDDDIIVKALRYAGVMSPPPLFLSCLRHQSAQVATTKCIRRFAGIHLPTSKPATSRVKWFLRGVKE</sequence>
<organism evidence="3">
    <name type="scientific">Taenia asiatica</name>
    <name type="common">Asian tapeworm</name>
    <dbReference type="NCBI Taxonomy" id="60517"/>
    <lineage>
        <taxon>Eukaryota</taxon>
        <taxon>Metazoa</taxon>
        <taxon>Spiralia</taxon>
        <taxon>Lophotrochozoa</taxon>
        <taxon>Platyhelminthes</taxon>
        <taxon>Cestoda</taxon>
        <taxon>Eucestoda</taxon>
        <taxon>Cyclophyllidea</taxon>
        <taxon>Taeniidae</taxon>
        <taxon>Taenia</taxon>
    </lineage>
</organism>
<accession>A0A0R3WEU0</accession>
<evidence type="ECO:0000313" key="2">
    <source>
        <dbReference type="Proteomes" id="UP000282613"/>
    </source>
</evidence>
<evidence type="ECO:0000313" key="1">
    <source>
        <dbReference type="EMBL" id="VDK42963.1"/>
    </source>
</evidence>
<protein>
    <submittedName>
        <fullName evidence="1 3">Uncharacterized protein</fullName>
    </submittedName>
</protein>
<evidence type="ECO:0000313" key="3">
    <source>
        <dbReference type="WBParaSite" id="TASK_0000935201-mRNA-1"/>
    </source>
</evidence>
<dbReference type="Proteomes" id="UP000282613">
    <property type="component" value="Unassembled WGS sequence"/>
</dbReference>
<reference evidence="1 2" key="2">
    <citation type="submission" date="2018-11" db="EMBL/GenBank/DDBJ databases">
        <authorList>
            <consortium name="Pathogen Informatics"/>
        </authorList>
    </citation>
    <scope>NUCLEOTIDE SEQUENCE [LARGE SCALE GENOMIC DNA]</scope>
</reference>
<proteinExistence type="predicted"/>
<dbReference type="WBParaSite" id="TASK_0000935201-mRNA-1">
    <property type="protein sequence ID" value="TASK_0000935201-mRNA-1"/>
    <property type="gene ID" value="TASK_0000935201"/>
</dbReference>
<dbReference type="AlphaFoldDB" id="A0A0R3WEU0"/>
<dbReference type="EMBL" id="UYRS01019111">
    <property type="protein sequence ID" value="VDK42963.1"/>
    <property type="molecule type" value="Genomic_DNA"/>
</dbReference>
<keyword evidence="2" id="KW-1185">Reference proteome</keyword>
<gene>
    <name evidence="1" type="ORF">TASK_LOCUS9353</name>
</gene>